<sequence>MSDSEQFPEAEELPAEIREAVPDWDDQYFDRVSDRLMYSYDLEKDRHAAGERWDLYGELRVLNQKQFFHPSLKYADHEAREYLFARREPRPTVTELERLVDLGHDIADDRIVASEEHFGTDVSFVLVADELPDAVSEFVSGFRDRTLLKFGYYGHYDVNLAVVAPDDEEHVSSEVADVAEAFTLWDDVTEPEEGVLSRFAKRFWR</sequence>
<feature type="domain" description="DUF8052" evidence="1">
    <location>
        <begin position="26"/>
        <end position="183"/>
    </location>
</feature>
<proteinExistence type="predicted"/>
<dbReference type="InterPro" id="IPR058365">
    <property type="entry name" value="DUF8052"/>
</dbReference>
<name>A0A9E7NDL1_9EURY</name>
<dbReference type="EMBL" id="CP100355">
    <property type="protein sequence ID" value="UTF54994.1"/>
    <property type="molecule type" value="Genomic_DNA"/>
</dbReference>
<dbReference type="Proteomes" id="UP001056855">
    <property type="component" value="Chromosome"/>
</dbReference>
<dbReference type="AlphaFoldDB" id="A0A9E7NDL1"/>
<accession>A0A9E7NDL1</accession>
<dbReference type="Pfam" id="PF26226">
    <property type="entry name" value="DUF8052"/>
    <property type="match status" value="1"/>
</dbReference>
<protein>
    <recommendedName>
        <fullName evidence="1">DUF8052 domain-containing protein</fullName>
    </recommendedName>
</protein>
<keyword evidence="3" id="KW-1185">Reference proteome</keyword>
<dbReference type="KEGG" id="sawl:NGM29_07005"/>
<evidence type="ECO:0000313" key="3">
    <source>
        <dbReference type="Proteomes" id="UP001056855"/>
    </source>
</evidence>
<evidence type="ECO:0000259" key="1">
    <source>
        <dbReference type="Pfam" id="PF26226"/>
    </source>
</evidence>
<reference evidence="2" key="1">
    <citation type="submission" date="2022-06" db="EMBL/GenBank/DDBJ databases">
        <title>Diverse halophilic archaea isolated from saline environments.</title>
        <authorList>
            <person name="Cui H.-L."/>
        </authorList>
    </citation>
    <scope>NUCLEOTIDE SEQUENCE</scope>
    <source>
        <strain evidence="2">WLHS1</strain>
    </source>
</reference>
<gene>
    <name evidence="2" type="ORF">NGM29_07005</name>
</gene>
<evidence type="ECO:0000313" key="2">
    <source>
        <dbReference type="EMBL" id="UTF54994.1"/>
    </source>
</evidence>
<dbReference type="RefSeq" id="WP_254159736.1">
    <property type="nucleotide sequence ID" value="NZ_CP100355.1"/>
</dbReference>
<organism evidence="2 3">
    <name type="scientific">Natronosalvus rutilus</name>
    <dbReference type="NCBI Taxonomy" id="2953753"/>
    <lineage>
        <taxon>Archaea</taxon>
        <taxon>Methanobacteriati</taxon>
        <taxon>Methanobacteriota</taxon>
        <taxon>Stenosarchaea group</taxon>
        <taxon>Halobacteria</taxon>
        <taxon>Halobacteriales</taxon>
        <taxon>Natrialbaceae</taxon>
        <taxon>Natronosalvus</taxon>
    </lineage>
</organism>
<dbReference type="GeneID" id="73289781"/>